<sequence>MDPKNTVETVITAPASHVPAFVPVQTVLQLLPFSDLRWENFEKLCYRLAGKDADVECHSLYGRTGQAQQGIDIFARKRNSKYNAWQAKCYKKYSKNDLKKACSTFLSGAWARKTEEFIIAVQCPVDDVNLQNAIEEQADKFRAQGIILKVLGGHDLCTALRSHPDIVLEFFGRECAKKFFGDTVNAGLLLKLDGTEIQKVRVQLQRVYQAGFELLDKIPVNAPTPFSNQSNAPISLLERFSTPDVLLKENVLNHLAKTQDRELTAPTHDLQLVDTSSQLNTKEKGRKTEQYRRTPILSWLAESDQIAVIGHAGTGKSTVLRCLALDLLGQQQRFTDVAKKWGRHLPLFISFAKWVRLTEANVEAVGIKELIRATWQQQLTADLVTLIDKAIDESRVVLFVDGLDEWANEQAARTTLQALLTIVSAHSIPVVVSARPGGLSKIGGIPDFWAVGLLAPLSKFQQREIATIWFSRNVVLNNGYSPNEESVLWQTNRFFKELHKGRGLSTLAETPLLLLGLIALAVRQLVLPINKVQALSQLTELLLELHPYSRATAAGDVVPRFSSAASIDVRREVLAALAFEIRSKGGDAGYPIKSARQCIKIFLTDPEGFCYSPREALQVANEILAVNSETMGLLVEKGREEVGFVHASLEEYLASVHIHGWPIERILEFVRANASNFRWRSVFGDLIARNNRRSEAEQIVRVIDEPERDAIGALQRRLLLADVVFGGAEINKSTALKLADRSLEIIEGAGWISERSAHLAASLEGIYNPTLREKTSTTIIRWGIRNEEYLHGFYQALSNWSRSENLLNILKHGVKDDNVQNARAAAQTLATVYKENSEVERWLISLLRGDTNLPVVGIVLEALTIGWPNNPDLIDLLDSASVAKDKNIRLSAIWCKVQLTLHSDVDLEDLLSFVAWQNGIDYHHMGLAGQCLVQGWRNNHEIIKICIDTLNRSVNHHNAIDRDVAYKYLINSDVHNPSVCSWILHELESERPFLTMLRGDWEWLLRFSEGNQEIREQLILTAISTKMEHQEYVMRPIFNKIEDSRIRQHLIDKVKNSKGFSIFWSLAPLLEGWAANHPDVSDLIQEVLNWPDERKQHVVSLYPKMLDREACIQELLKITKDNENARADLLLSAFSQLDIRSDKDIVEFLVTTFLNRPETVFSASNGLIALCPDDPSVKKFSLSKLEERNPPLALLASVYHDEENIQRKIAEQVGSLTITMRQQIIDAASNEFDRNDTAKEILGKYDKEIDGQLKIQGAIKNYQALYPNDTNRQEVINRLLSDAIAVGYDHDERRAAAFAGLITYGATEQFAKLEWNNQPLDISFGYYSRESQALLRLIAEHWEDLDKSFDQKTLSRLRHYSSESHFWTLISPYVSSSPALRQKFIEHCVHSTKCLELQELQALSKELPKSDLLLQHCLLCINNIKDLNSNATWPSYQRYFEASYILRDQFGGNSELLGQLLKVLQDSNFQHGISAMAIYDPNNSSLDSFAKQILIEEETLENYAPSIILAVSRFESKQLKTIVKRMINRPNHSLWDFQDRINYAIKSRIGSDEEFASLIGSWLASNPTENEISSFSRYLASTGKLDEEIQNLCQHLLNKIIITSGIPAHGYDAISDLIRPVAHSLLDVLANPIH</sequence>
<feature type="domain" description="NACHT" evidence="1">
    <location>
        <begin position="304"/>
        <end position="438"/>
    </location>
</feature>
<gene>
    <name evidence="2" type="ORF">OB935_08870</name>
</gene>
<evidence type="ECO:0000313" key="3">
    <source>
        <dbReference type="Proteomes" id="UP001168107"/>
    </source>
</evidence>
<protein>
    <submittedName>
        <fullName evidence="2">NACHT domain-containing protein</fullName>
    </submittedName>
</protein>
<dbReference type="Pfam" id="PF05729">
    <property type="entry name" value="NACHT"/>
    <property type="match status" value="1"/>
</dbReference>
<evidence type="ECO:0000259" key="1">
    <source>
        <dbReference type="PROSITE" id="PS50837"/>
    </source>
</evidence>
<dbReference type="SUPFAM" id="SSF48371">
    <property type="entry name" value="ARM repeat"/>
    <property type="match status" value="1"/>
</dbReference>
<dbReference type="InterPro" id="IPR027417">
    <property type="entry name" value="P-loop_NTPase"/>
</dbReference>
<dbReference type="RefSeq" id="WP_290018117.1">
    <property type="nucleotide sequence ID" value="NZ_JAOPLL010000003.1"/>
</dbReference>
<dbReference type="InterPro" id="IPR007111">
    <property type="entry name" value="NACHT_NTPase"/>
</dbReference>
<dbReference type="Gene3D" id="3.40.50.300">
    <property type="entry name" value="P-loop containing nucleotide triphosphate hydrolases"/>
    <property type="match status" value="1"/>
</dbReference>
<organism evidence="2 3">
    <name type="scientific">Aeromonas bestiarum</name>
    <dbReference type="NCBI Taxonomy" id="105751"/>
    <lineage>
        <taxon>Bacteria</taxon>
        <taxon>Pseudomonadati</taxon>
        <taxon>Pseudomonadota</taxon>
        <taxon>Gammaproteobacteria</taxon>
        <taxon>Aeromonadales</taxon>
        <taxon>Aeromonadaceae</taxon>
        <taxon>Aeromonas</taxon>
    </lineage>
</organism>
<dbReference type="SUPFAM" id="SSF52540">
    <property type="entry name" value="P-loop containing nucleoside triphosphate hydrolases"/>
    <property type="match status" value="1"/>
</dbReference>
<accession>A0ABT7PXZ2</accession>
<evidence type="ECO:0000313" key="2">
    <source>
        <dbReference type="EMBL" id="MDM5071955.1"/>
    </source>
</evidence>
<dbReference type="InterPro" id="IPR016024">
    <property type="entry name" value="ARM-type_fold"/>
</dbReference>
<dbReference type="Proteomes" id="UP001168107">
    <property type="component" value="Unassembled WGS sequence"/>
</dbReference>
<dbReference type="EMBL" id="JAOPLL010000003">
    <property type="protein sequence ID" value="MDM5071955.1"/>
    <property type="molecule type" value="Genomic_DNA"/>
</dbReference>
<keyword evidence="3" id="KW-1185">Reference proteome</keyword>
<name>A0ABT7PXZ2_9GAMM</name>
<comment type="caution">
    <text evidence="2">The sequence shown here is derived from an EMBL/GenBank/DDBJ whole genome shotgun (WGS) entry which is preliminary data.</text>
</comment>
<proteinExistence type="predicted"/>
<dbReference type="PROSITE" id="PS50837">
    <property type="entry name" value="NACHT"/>
    <property type="match status" value="1"/>
</dbReference>
<reference evidence="2" key="1">
    <citation type="submission" date="2024-05" db="EMBL/GenBank/DDBJ databases">
        <title>WGS of Aeromonas isolates.</title>
        <authorList>
            <person name="Lee H."/>
        </authorList>
    </citation>
    <scope>NUCLEOTIDE SEQUENCE</scope>
    <source>
        <strain evidence="2">SU58-3</strain>
    </source>
</reference>